<dbReference type="Proteomes" id="UP000251692">
    <property type="component" value="Unassembled WGS sequence"/>
</dbReference>
<feature type="compositionally biased region" description="Polar residues" evidence="1">
    <location>
        <begin position="40"/>
        <end position="58"/>
    </location>
</feature>
<dbReference type="EMBL" id="QMDV01000001">
    <property type="protein sequence ID" value="RAU83597.1"/>
    <property type="molecule type" value="Genomic_DNA"/>
</dbReference>
<sequence>MKDQNNNNPQNQNSAKQSTENKAKLGSENDPNEANRKGAVNTSPSGTQPTASQQQGQGLKSAKNPDSRSGSESGGSDTNKKDR</sequence>
<dbReference type="AlphaFoldDB" id="A0A364RH52"/>
<reference evidence="2 3" key="2">
    <citation type="submission" date="2018-07" db="EMBL/GenBank/DDBJ databases">
        <title>Pontibacter sp. 2b14 genomic sequence and assembly.</title>
        <authorList>
            <person name="Du Z.-J."/>
        </authorList>
    </citation>
    <scope>NUCLEOTIDE SEQUENCE [LARGE SCALE GENOMIC DNA]</scope>
    <source>
        <strain evidence="2 3">2b14</strain>
    </source>
</reference>
<comment type="caution">
    <text evidence="2">The sequence shown here is derived from an EMBL/GenBank/DDBJ whole genome shotgun (WGS) entry which is preliminary data.</text>
</comment>
<feature type="compositionally biased region" description="Low complexity" evidence="1">
    <location>
        <begin position="67"/>
        <end position="76"/>
    </location>
</feature>
<feature type="compositionally biased region" description="Low complexity" evidence="1">
    <location>
        <begin position="1"/>
        <end position="13"/>
    </location>
</feature>
<feature type="region of interest" description="Disordered" evidence="1">
    <location>
        <begin position="1"/>
        <end position="83"/>
    </location>
</feature>
<dbReference type="RefSeq" id="WP_112303635.1">
    <property type="nucleotide sequence ID" value="NZ_QMDV01000001.1"/>
</dbReference>
<reference evidence="2 3" key="1">
    <citation type="submission" date="2018-06" db="EMBL/GenBank/DDBJ databases">
        <authorList>
            <person name="Liu Z.-W."/>
        </authorList>
    </citation>
    <scope>NUCLEOTIDE SEQUENCE [LARGE SCALE GENOMIC DNA]</scope>
    <source>
        <strain evidence="2 3">2b14</strain>
    </source>
</reference>
<organism evidence="2 3">
    <name type="scientific">Pontibacter arcticus</name>
    <dbReference type="NCBI Taxonomy" id="2080288"/>
    <lineage>
        <taxon>Bacteria</taxon>
        <taxon>Pseudomonadati</taxon>
        <taxon>Bacteroidota</taxon>
        <taxon>Cytophagia</taxon>
        <taxon>Cytophagales</taxon>
        <taxon>Hymenobacteraceae</taxon>
        <taxon>Pontibacter</taxon>
    </lineage>
</organism>
<name>A0A364RH52_9BACT</name>
<evidence type="ECO:0000313" key="2">
    <source>
        <dbReference type="EMBL" id="RAU83597.1"/>
    </source>
</evidence>
<accession>A0A364RH52</accession>
<evidence type="ECO:0000256" key="1">
    <source>
        <dbReference type="SAM" id="MobiDB-lite"/>
    </source>
</evidence>
<evidence type="ECO:0000313" key="3">
    <source>
        <dbReference type="Proteomes" id="UP000251692"/>
    </source>
</evidence>
<proteinExistence type="predicted"/>
<gene>
    <name evidence="2" type="ORF">DP923_00520</name>
</gene>
<protein>
    <submittedName>
        <fullName evidence="2">Uncharacterized protein</fullName>
    </submittedName>
</protein>
<keyword evidence="3" id="KW-1185">Reference proteome</keyword>